<sequence>MNRKWGPILGLALLCSNASAQESSDSGFHFSPYIGLDAQFNFVNISDESFLPIGSRLRLGAYFWETIGVEATGAFGLKSSEDVGVEVSLDSAYSVNIRWESPDAEGLSAYLLTGYAWNELNVKNNNSYPGSTTLKGPNVGFGVKELYGDWGLFIEFSRQFSKDDVRIDSLNLGTQYQF</sequence>
<name>A0A5S9QFH3_9GAMM</name>
<protein>
    <recommendedName>
        <fullName evidence="3">Outer membrane protein beta-barrel domain-containing protein</fullName>
    </recommendedName>
</protein>
<gene>
    <name evidence="4" type="ORF">OPDIPICF_01852</name>
</gene>
<evidence type="ECO:0000256" key="1">
    <source>
        <dbReference type="ARBA" id="ARBA00022729"/>
    </source>
</evidence>
<dbReference type="InterPro" id="IPR011250">
    <property type="entry name" value="OMP/PagP_B-barrel"/>
</dbReference>
<evidence type="ECO:0000256" key="2">
    <source>
        <dbReference type="SAM" id="SignalP"/>
    </source>
</evidence>
<dbReference type="Gene3D" id="2.40.160.20">
    <property type="match status" value="1"/>
</dbReference>
<evidence type="ECO:0000313" key="4">
    <source>
        <dbReference type="EMBL" id="CAA0116439.1"/>
    </source>
</evidence>
<feature type="domain" description="Outer membrane protein beta-barrel" evidence="3">
    <location>
        <begin position="12"/>
        <end position="178"/>
    </location>
</feature>
<keyword evidence="1 2" id="KW-0732">Signal</keyword>
<reference evidence="4 5" key="1">
    <citation type="submission" date="2019-11" db="EMBL/GenBank/DDBJ databases">
        <authorList>
            <person name="Holert J."/>
        </authorList>
    </citation>
    <scope>NUCLEOTIDE SEQUENCE [LARGE SCALE GENOMIC DNA]</scope>
    <source>
        <strain evidence="4">SB11_3</strain>
    </source>
</reference>
<organism evidence="4 5">
    <name type="scientific">BD1-7 clade bacterium</name>
    <dbReference type="NCBI Taxonomy" id="2029982"/>
    <lineage>
        <taxon>Bacteria</taxon>
        <taxon>Pseudomonadati</taxon>
        <taxon>Pseudomonadota</taxon>
        <taxon>Gammaproteobacteria</taxon>
        <taxon>Cellvibrionales</taxon>
        <taxon>Spongiibacteraceae</taxon>
        <taxon>BD1-7 clade</taxon>
    </lineage>
</organism>
<feature type="signal peptide" evidence="2">
    <location>
        <begin position="1"/>
        <end position="20"/>
    </location>
</feature>
<accession>A0A5S9QFH3</accession>
<evidence type="ECO:0000259" key="3">
    <source>
        <dbReference type="Pfam" id="PF13505"/>
    </source>
</evidence>
<dbReference type="InterPro" id="IPR027385">
    <property type="entry name" value="Beta-barrel_OMP"/>
</dbReference>
<dbReference type="Pfam" id="PF13505">
    <property type="entry name" value="OMP_b-brl"/>
    <property type="match status" value="1"/>
</dbReference>
<feature type="chain" id="PRO_5024795722" description="Outer membrane protein beta-barrel domain-containing protein" evidence="2">
    <location>
        <begin position="21"/>
        <end position="178"/>
    </location>
</feature>
<dbReference type="SUPFAM" id="SSF56925">
    <property type="entry name" value="OMPA-like"/>
    <property type="match status" value="1"/>
</dbReference>
<dbReference type="Proteomes" id="UP000441399">
    <property type="component" value="Unassembled WGS sequence"/>
</dbReference>
<keyword evidence="5" id="KW-1185">Reference proteome</keyword>
<proteinExistence type="predicted"/>
<evidence type="ECO:0000313" key="5">
    <source>
        <dbReference type="Proteomes" id="UP000441399"/>
    </source>
</evidence>
<dbReference type="AlphaFoldDB" id="A0A5S9QFH3"/>
<dbReference type="EMBL" id="CACSIO010000023">
    <property type="protein sequence ID" value="CAA0116439.1"/>
    <property type="molecule type" value="Genomic_DNA"/>
</dbReference>
<dbReference type="OrthoDB" id="9782229at2"/>